<comment type="caution">
    <text evidence="2">The sequence shown here is derived from an EMBL/GenBank/DDBJ whole genome shotgun (WGS) entry which is preliminary data.</text>
</comment>
<dbReference type="AlphaFoldDB" id="A0A1F6G729"/>
<proteinExistence type="predicted"/>
<evidence type="ECO:0000313" key="2">
    <source>
        <dbReference type="EMBL" id="OGG93909.1"/>
    </source>
</evidence>
<reference evidence="2 3" key="1">
    <citation type="journal article" date="2016" name="Nat. Commun.">
        <title>Thousands of microbial genomes shed light on interconnected biogeochemical processes in an aquifer system.</title>
        <authorList>
            <person name="Anantharaman K."/>
            <person name="Brown C.T."/>
            <person name="Hug L.A."/>
            <person name="Sharon I."/>
            <person name="Castelle C.J."/>
            <person name="Probst A.J."/>
            <person name="Thomas B.C."/>
            <person name="Singh A."/>
            <person name="Wilkins M.J."/>
            <person name="Karaoz U."/>
            <person name="Brodie E.L."/>
            <person name="Williams K.H."/>
            <person name="Hubbard S.S."/>
            <person name="Banfield J.F."/>
        </authorList>
    </citation>
    <scope>NUCLEOTIDE SEQUENCE [LARGE SCALE GENOMIC DNA]</scope>
</reference>
<evidence type="ECO:0000313" key="3">
    <source>
        <dbReference type="Proteomes" id="UP000178449"/>
    </source>
</evidence>
<dbReference type="EMBL" id="MFNE01000044">
    <property type="protein sequence ID" value="OGG93909.1"/>
    <property type="molecule type" value="Genomic_DNA"/>
</dbReference>
<feature type="domain" description="YdbS-like PH" evidence="1">
    <location>
        <begin position="5"/>
        <end position="61"/>
    </location>
</feature>
<accession>A0A1F6G729</accession>
<dbReference type="Pfam" id="PF03703">
    <property type="entry name" value="bPH_2"/>
    <property type="match status" value="1"/>
</dbReference>
<dbReference type="Proteomes" id="UP000178449">
    <property type="component" value="Unassembled WGS sequence"/>
</dbReference>
<name>A0A1F6G729_9PROT</name>
<dbReference type="InterPro" id="IPR005182">
    <property type="entry name" value="YdbS-like_PH"/>
</dbReference>
<protein>
    <recommendedName>
        <fullName evidence="1">YdbS-like PH domain-containing protein</fullName>
    </recommendedName>
</protein>
<sequence length="86" mass="9930">MVNNFLGRRTSEIRLNEVESVVMAQGPFAKRDNYGNFTANGRGHGGVTLIRIEDPNSAKKWVEIELEKYKQEPRQANYLRKYLTTN</sequence>
<gene>
    <name evidence="2" type="ORF">A2527_09915</name>
</gene>
<evidence type="ECO:0000259" key="1">
    <source>
        <dbReference type="Pfam" id="PF03703"/>
    </source>
</evidence>
<organism evidence="2 3">
    <name type="scientific">Candidatus Lambdaproteobacteria bacterium RIFOXYD2_FULL_50_16</name>
    <dbReference type="NCBI Taxonomy" id="1817772"/>
    <lineage>
        <taxon>Bacteria</taxon>
        <taxon>Pseudomonadati</taxon>
        <taxon>Pseudomonadota</taxon>
        <taxon>Candidatus Lambdaproteobacteria</taxon>
    </lineage>
</organism>